<organism evidence="1 2">
    <name type="scientific">Anthostomella pinea</name>
    <dbReference type="NCBI Taxonomy" id="933095"/>
    <lineage>
        <taxon>Eukaryota</taxon>
        <taxon>Fungi</taxon>
        <taxon>Dikarya</taxon>
        <taxon>Ascomycota</taxon>
        <taxon>Pezizomycotina</taxon>
        <taxon>Sordariomycetes</taxon>
        <taxon>Xylariomycetidae</taxon>
        <taxon>Xylariales</taxon>
        <taxon>Xylariaceae</taxon>
        <taxon>Anthostomella</taxon>
    </lineage>
</organism>
<gene>
    <name evidence="1" type="ORF">KHLLAP_LOCUS6962</name>
</gene>
<protein>
    <submittedName>
        <fullName evidence="1">Uu.00g006240.m01.CDS01</fullName>
    </submittedName>
</protein>
<evidence type="ECO:0000313" key="1">
    <source>
        <dbReference type="EMBL" id="CAJ2506494.1"/>
    </source>
</evidence>
<evidence type="ECO:0000313" key="2">
    <source>
        <dbReference type="Proteomes" id="UP001295740"/>
    </source>
</evidence>
<dbReference type="AlphaFoldDB" id="A0AAI8YGK2"/>
<name>A0AAI8YGK2_9PEZI</name>
<keyword evidence="2" id="KW-1185">Reference proteome</keyword>
<comment type="caution">
    <text evidence="1">The sequence shown here is derived from an EMBL/GenBank/DDBJ whole genome shotgun (WGS) entry which is preliminary data.</text>
</comment>
<dbReference type="Proteomes" id="UP001295740">
    <property type="component" value="Unassembled WGS sequence"/>
</dbReference>
<reference evidence="1" key="1">
    <citation type="submission" date="2023-10" db="EMBL/GenBank/DDBJ databases">
        <authorList>
            <person name="Hackl T."/>
        </authorList>
    </citation>
    <scope>NUCLEOTIDE SEQUENCE</scope>
</reference>
<dbReference type="EMBL" id="CAUWAG010000008">
    <property type="protein sequence ID" value="CAJ2506494.1"/>
    <property type="molecule type" value="Genomic_DNA"/>
</dbReference>
<proteinExistence type="predicted"/>
<sequence length="187" mass="21327">MMIKPGREPSGTVASKSLHSKLSEVSLYILLISLFDNIEDLQINPRFSLSLDCQVMAERMLSDPKPSIGRYSASDVLVEALRLVGVTIDFVKDGWNWWGFPIMRCERGQTFWLSLFEELDAREFGVLSIASYRGNIQLLRDTYSSVEVAQDERLAVVKGPTRPSDRITTGDNREVIYQWTHTRSHSR</sequence>
<accession>A0AAI8YGK2</accession>